<dbReference type="EMBL" id="JAAIYO010000016">
    <property type="protein sequence ID" value="MBE4753211.1"/>
    <property type="molecule type" value="Genomic_DNA"/>
</dbReference>
<dbReference type="SUPFAM" id="SSF52540">
    <property type="entry name" value="P-loop containing nucleoside triphosphate hydrolases"/>
    <property type="match status" value="1"/>
</dbReference>
<reference evidence="1 2" key="1">
    <citation type="submission" date="2020-02" db="EMBL/GenBank/DDBJ databases">
        <authorList>
            <person name="Babadi Z.K."/>
            <person name="Risdian C."/>
            <person name="Ebrahimipour G.H."/>
            <person name="Wink J."/>
        </authorList>
    </citation>
    <scope>NUCLEOTIDE SEQUENCE [LARGE SCALE GENOMIC DNA]</scope>
    <source>
        <strain evidence="1 2">ZKHCc1 1396</strain>
    </source>
</reference>
<evidence type="ECO:0000313" key="2">
    <source>
        <dbReference type="Proteomes" id="UP001516472"/>
    </source>
</evidence>
<dbReference type="RefSeq" id="WP_193430363.1">
    <property type="nucleotide sequence ID" value="NZ_CBCSIP010000070.1"/>
</dbReference>
<evidence type="ECO:0008006" key="3">
    <source>
        <dbReference type="Google" id="ProtNLM"/>
    </source>
</evidence>
<protein>
    <recommendedName>
        <fullName evidence="3">ATP-binding protein</fullName>
    </recommendedName>
</protein>
<dbReference type="Proteomes" id="UP001516472">
    <property type="component" value="Unassembled WGS sequence"/>
</dbReference>
<name>A0ABR9PZ48_9BACT</name>
<accession>A0ABR9PZ48</accession>
<dbReference type="InterPro" id="IPR027417">
    <property type="entry name" value="P-loop_NTPase"/>
</dbReference>
<keyword evidence="2" id="KW-1185">Reference proteome</keyword>
<comment type="caution">
    <text evidence="1">The sequence shown here is derived from an EMBL/GenBank/DDBJ whole genome shotgun (WGS) entry which is preliminary data.</text>
</comment>
<gene>
    <name evidence="1" type="ORF">G4177_34180</name>
</gene>
<organism evidence="1 2">
    <name type="scientific">Corallococcus soli</name>
    <dbReference type="NCBI Taxonomy" id="2710757"/>
    <lineage>
        <taxon>Bacteria</taxon>
        <taxon>Pseudomonadati</taxon>
        <taxon>Myxococcota</taxon>
        <taxon>Myxococcia</taxon>
        <taxon>Myxococcales</taxon>
        <taxon>Cystobacterineae</taxon>
        <taxon>Myxococcaceae</taxon>
        <taxon>Corallococcus</taxon>
    </lineage>
</organism>
<proteinExistence type="predicted"/>
<sequence length="381" mass="41879">MSRVAAAANPALAIEQKLYVHPPGAISDMIVARLELDPSSRHLIVGGIGSGKSTQLLIAEHRFLEHEDIRAAYVDVSEKLDLAQLRPGCLVALAGLKLGEHLGEDAKIDNWRHFKDWSEGYWTHPDEWDGDDGDPSAFVPGILKPPKPEWVDIPNIIVSILNDAHIKLSKGNQTLVLLFDSLDRVTDKDAFTRVLEQDIPALKKAGIGIVLIGPIRSMEGFGRLDADRFDYLHIQAPVDIAFDEVGTQFLMDVLHRRAGTEMLTSAALPLLVEFSGGVLRDLLNLAKAAGTEAYLRGAEVIDVPHVIVAADNHGRSLMIGLKPEEIETLKHLRSTGGFVRTSEDDLALILTRRILEYRSPQARYAVHPTIAPLLDQIAGRK</sequence>
<evidence type="ECO:0000313" key="1">
    <source>
        <dbReference type="EMBL" id="MBE4753211.1"/>
    </source>
</evidence>